<dbReference type="AlphaFoldDB" id="A0A2A8ZWI6"/>
<dbReference type="PANTHER" id="PTHR43335:SF4">
    <property type="entry name" value="ABC TRANSPORTER, ATP-BINDING PROTEIN"/>
    <property type="match status" value="1"/>
</dbReference>
<dbReference type="SUPFAM" id="SSF52540">
    <property type="entry name" value="P-loop containing nucleoside triphosphate hydrolases"/>
    <property type="match status" value="1"/>
</dbReference>
<evidence type="ECO:0000256" key="2">
    <source>
        <dbReference type="ARBA" id="ARBA00022448"/>
    </source>
</evidence>
<feature type="domain" description="ABC transporter" evidence="5">
    <location>
        <begin position="8"/>
        <end position="215"/>
    </location>
</feature>
<dbReference type="PANTHER" id="PTHR43335">
    <property type="entry name" value="ABC TRANSPORTER, ATP-BINDING PROTEIN"/>
    <property type="match status" value="1"/>
</dbReference>
<keyword evidence="3" id="KW-0547">Nucleotide-binding</keyword>
<dbReference type="GO" id="GO:0016887">
    <property type="term" value="F:ATP hydrolysis activity"/>
    <property type="evidence" value="ECO:0007669"/>
    <property type="project" value="InterPro"/>
</dbReference>
<evidence type="ECO:0000259" key="5">
    <source>
        <dbReference type="PROSITE" id="PS50893"/>
    </source>
</evidence>
<reference evidence="6 7" key="1">
    <citation type="submission" date="2017-09" db="EMBL/GenBank/DDBJ databases">
        <title>Large-scale bioinformatics analysis of Bacillus genomes uncovers conserved roles of natural products in bacterial physiology.</title>
        <authorList>
            <consortium name="Agbiome Team Llc"/>
            <person name="Bleich R.M."/>
            <person name="Grubbs K.J."/>
            <person name="Santa Maria K.C."/>
            <person name="Allen S.E."/>
            <person name="Farag S."/>
            <person name="Shank E.A."/>
            <person name="Bowers A."/>
        </authorList>
    </citation>
    <scope>NUCLEOTIDE SEQUENCE [LARGE SCALE GENOMIC DNA]</scope>
    <source>
        <strain evidence="6 7">AFS022681</strain>
    </source>
</reference>
<dbReference type="InterPro" id="IPR003439">
    <property type="entry name" value="ABC_transporter-like_ATP-bd"/>
</dbReference>
<protein>
    <submittedName>
        <fullName evidence="6">Multidrug ABC transporter ATP-binding protein</fullName>
    </submittedName>
</protein>
<gene>
    <name evidence="6" type="ORF">CN307_20940</name>
</gene>
<comment type="similarity">
    <text evidence="1">Belongs to the ABC transporter superfamily.</text>
</comment>
<dbReference type="GO" id="GO:0005524">
    <property type="term" value="F:ATP binding"/>
    <property type="evidence" value="ECO:0007669"/>
    <property type="project" value="UniProtKB-KW"/>
</dbReference>
<dbReference type="InterPro" id="IPR027417">
    <property type="entry name" value="P-loop_NTPase"/>
</dbReference>
<dbReference type="SMART" id="SM00382">
    <property type="entry name" value="AAA"/>
    <property type="match status" value="1"/>
</dbReference>
<evidence type="ECO:0000256" key="3">
    <source>
        <dbReference type="ARBA" id="ARBA00022741"/>
    </source>
</evidence>
<name>A0A2A8ZWI6_BACCE</name>
<dbReference type="Pfam" id="PF00005">
    <property type="entry name" value="ABC_tran"/>
    <property type="match status" value="1"/>
</dbReference>
<evidence type="ECO:0000256" key="1">
    <source>
        <dbReference type="ARBA" id="ARBA00005417"/>
    </source>
</evidence>
<dbReference type="PROSITE" id="PS50893">
    <property type="entry name" value="ABC_TRANSPORTER_2"/>
    <property type="match status" value="1"/>
</dbReference>
<dbReference type="RefSeq" id="WP_098343284.1">
    <property type="nucleotide sequence ID" value="NZ_NTRR01000033.1"/>
</dbReference>
<evidence type="ECO:0000313" key="6">
    <source>
        <dbReference type="EMBL" id="PFE11955.1"/>
    </source>
</evidence>
<comment type="caution">
    <text evidence="6">The sequence shown here is derived from an EMBL/GenBank/DDBJ whole genome shotgun (WGS) entry which is preliminary data.</text>
</comment>
<dbReference type="InterPro" id="IPR017871">
    <property type="entry name" value="ABC_transporter-like_CS"/>
</dbReference>
<dbReference type="PROSITE" id="PS00211">
    <property type="entry name" value="ABC_TRANSPORTER_1"/>
    <property type="match status" value="1"/>
</dbReference>
<sequence>MNDNTVVVQVEGFSKKIKGNNILTNINLDLYKGKIYGFVGHNGSGKSMLFKAICGLTKGETGTITVNGNILGEKADFPERTGALIEHPGFLQQLSGFTNLKWLASIQNKISNEQIINAIQLVGLDPNDKRAVKKYSLGMKQRLGIAQAIMENPDILILDEPMNGLDSQGVSSIRDLLLELKNKGVTILLASHIQEDIKLLCDEVFIMNNGEIARG</sequence>
<proteinExistence type="inferred from homology"/>
<dbReference type="EMBL" id="NTRR01000033">
    <property type="protein sequence ID" value="PFE11955.1"/>
    <property type="molecule type" value="Genomic_DNA"/>
</dbReference>
<dbReference type="InterPro" id="IPR003593">
    <property type="entry name" value="AAA+_ATPase"/>
</dbReference>
<dbReference type="Gene3D" id="3.40.50.300">
    <property type="entry name" value="P-loop containing nucleotide triphosphate hydrolases"/>
    <property type="match status" value="1"/>
</dbReference>
<keyword evidence="2" id="KW-0813">Transport</keyword>
<evidence type="ECO:0000256" key="4">
    <source>
        <dbReference type="ARBA" id="ARBA00022840"/>
    </source>
</evidence>
<evidence type="ECO:0000313" key="7">
    <source>
        <dbReference type="Proteomes" id="UP000220032"/>
    </source>
</evidence>
<keyword evidence="4 6" id="KW-0067">ATP-binding</keyword>
<organism evidence="6 7">
    <name type="scientific">Bacillus cereus</name>
    <dbReference type="NCBI Taxonomy" id="1396"/>
    <lineage>
        <taxon>Bacteria</taxon>
        <taxon>Bacillati</taxon>
        <taxon>Bacillota</taxon>
        <taxon>Bacilli</taxon>
        <taxon>Bacillales</taxon>
        <taxon>Bacillaceae</taxon>
        <taxon>Bacillus</taxon>
        <taxon>Bacillus cereus group</taxon>
    </lineage>
</organism>
<accession>A0A2A8ZWI6</accession>
<dbReference type="Proteomes" id="UP000220032">
    <property type="component" value="Unassembled WGS sequence"/>
</dbReference>